<dbReference type="GO" id="GO:0004993">
    <property type="term" value="F:G protein-coupled serotonin receptor activity"/>
    <property type="evidence" value="ECO:0007669"/>
    <property type="project" value="TreeGrafter"/>
</dbReference>
<dbReference type="Gene3D" id="1.20.1070.10">
    <property type="entry name" value="Rhodopsin 7-helix transmembrane proteins"/>
    <property type="match status" value="1"/>
</dbReference>
<keyword evidence="8" id="KW-0675">Receptor</keyword>
<dbReference type="GO" id="GO:0007268">
    <property type="term" value="P:chemical synaptic transmission"/>
    <property type="evidence" value="ECO:0007669"/>
    <property type="project" value="TreeGrafter"/>
</dbReference>
<dbReference type="Proteomes" id="UP001367676">
    <property type="component" value="Unassembled WGS sequence"/>
</dbReference>
<evidence type="ECO:0000256" key="2">
    <source>
        <dbReference type="ARBA" id="ARBA00010663"/>
    </source>
</evidence>
<keyword evidence="7 11" id="KW-0472">Membrane</keyword>
<organism evidence="13 14">
    <name type="scientific">Parthenolecanium corni</name>
    <dbReference type="NCBI Taxonomy" id="536013"/>
    <lineage>
        <taxon>Eukaryota</taxon>
        <taxon>Metazoa</taxon>
        <taxon>Ecdysozoa</taxon>
        <taxon>Arthropoda</taxon>
        <taxon>Hexapoda</taxon>
        <taxon>Insecta</taxon>
        <taxon>Pterygota</taxon>
        <taxon>Neoptera</taxon>
        <taxon>Paraneoptera</taxon>
        <taxon>Hemiptera</taxon>
        <taxon>Sternorrhyncha</taxon>
        <taxon>Coccoidea</taxon>
        <taxon>Coccidae</taxon>
        <taxon>Parthenolecanium</taxon>
    </lineage>
</organism>
<protein>
    <recommendedName>
        <fullName evidence="12">G-protein coupled receptors family 1 profile domain-containing protein</fullName>
    </recommendedName>
</protein>
<reference evidence="13 14" key="1">
    <citation type="submission" date="2024-03" db="EMBL/GenBank/DDBJ databases">
        <title>Adaptation during the transition from Ophiocordyceps entomopathogen to insect associate is accompanied by gene loss and intensified selection.</title>
        <authorList>
            <person name="Ward C.M."/>
            <person name="Onetto C.A."/>
            <person name="Borneman A.R."/>
        </authorList>
    </citation>
    <scope>NUCLEOTIDE SEQUENCE [LARGE SCALE GENOMIC DNA]</scope>
    <source>
        <strain evidence="13">AWRI1</strain>
        <tissue evidence="13">Single Adult Female</tissue>
    </source>
</reference>
<comment type="similarity">
    <text evidence="2">Belongs to the G-protein coupled receptor 1 family.</text>
</comment>
<dbReference type="SUPFAM" id="SSF81321">
    <property type="entry name" value="Family A G protein-coupled receptor-like"/>
    <property type="match status" value="1"/>
</dbReference>
<evidence type="ECO:0000313" key="13">
    <source>
        <dbReference type="EMBL" id="KAK7582116.1"/>
    </source>
</evidence>
<dbReference type="PANTHER" id="PTHR24247">
    <property type="entry name" value="5-HYDROXYTRYPTAMINE RECEPTOR"/>
    <property type="match status" value="1"/>
</dbReference>
<feature type="transmembrane region" description="Helical" evidence="11">
    <location>
        <begin position="226"/>
        <end position="250"/>
    </location>
</feature>
<dbReference type="GO" id="GO:0030425">
    <property type="term" value="C:dendrite"/>
    <property type="evidence" value="ECO:0007669"/>
    <property type="project" value="TreeGrafter"/>
</dbReference>
<keyword evidence="14" id="KW-1185">Reference proteome</keyword>
<evidence type="ECO:0000256" key="1">
    <source>
        <dbReference type="ARBA" id="ARBA00004651"/>
    </source>
</evidence>
<evidence type="ECO:0000256" key="7">
    <source>
        <dbReference type="ARBA" id="ARBA00023136"/>
    </source>
</evidence>
<dbReference type="PROSITE" id="PS50262">
    <property type="entry name" value="G_PROTEIN_RECEP_F1_2"/>
    <property type="match status" value="1"/>
</dbReference>
<comment type="subcellular location">
    <subcellularLocation>
        <location evidence="1">Cell membrane</location>
        <topology evidence="1">Multi-pass membrane protein</topology>
    </subcellularLocation>
</comment>
<keyword evidence="5 11" id="KW-1133">Transmembrane helix</keyword>
<evidence type="ECO:0000256" key="8">
    <source>
        <dbReference type="ARBA" id="ARBA00023170"/>
    </source>
</evidence>
<dbReference type="EMBL" id="JBBCAQ010000033">
    <property type="protein sequence ID" value="KAK7582116.1"/>
    <property type="molecule type" value="Genomic_DNA"/>
</dbReference>
<dbReference type="GO" id="GO:0007210">
    <property type="term" value="P:serotonin receptor signaling pathway"/>
    <property type="evidence" value="ECO:0007669"/>
    <property type="project" value="TreeGrafter"/>
</dbReference>
<accession>A0AAN9Y2Q8</accession>
<dbReference type="AlphaFoldDB" id="A0AAN9Y2Q8"/>
<feature type="region of interest" description="Disordered" evidence="10">
    <location>
        <begin position="102"/>
        <end position="128"/>
    </location>
</feature>
<name>A0AAN9Y2Q8_9HEMI</name>
<evidence type="ECO:0000259" key="12">
    <source>
        <dbReference type="PROSITE" id="PS50262"/>
    </source>
</evidence>
<dbReference type="GO" id="GO:0045202">
    <property type="term" value="C:synapse"/>
    <property type="evidence" value="ECO:0007669"/>
    <property type="project" value="GOC"/>
</dbReference>
<evidence type="ECO:0000256" key="5">
    <source>
        <dbReference type="ARBA" id="ARBA00022989"/>
    </source>
</evidence>
<dbReference type="GO" id="GO:0030594">
    <property type="term" value="F:neurotransmitter receptor activity"/>
    <property type="evidence" value="ECO:0007669"/>
    <property type="project" value="TreeGrafter"/>
</dbReference>
<evidence type="ECO:0000313" key="14">
    <source>
        <dbReference type="Proteomes" id="UP001367676"/>
    </source>
</evidence>
<evidence type="ECO:0000256" key="3">
    <source>
        <dbReference type="ARBA" id="ARBA00022475"/>
    </source>
</evidence>
<keyword evidence="6" id="KW-0297">G-protein coupled receptor</keyword>
<evidence type="ECO:0000256" key="4">
    <source>
        <dbReference type="ARBA" id="ARBA00022692"/>
    </source>
</evidence>
<feature type="domain" description="G-protein coupled receptors family 1 profile" evidence="12">
    <location>
        <begin position="242"/>
        <end position="315"/>
    </location>
</feature>
<sequence length="315" mass="35486">MNVTLPTWWVIQLVCRISFDQASQPEPFHRLDCTFNTAADNRTTAGWPADSGYPIQRPSVGDQLHRLYYKCLFRQIRRHRHDDEDEYDGMHVRSRASLISRSIGASDDSDEEDSGSGSHVADCRSTEPPLPLFANDTESFDLEQDFPQRVSLKVLNLTTASPPTTVAQSAVWLTLPRFPHANDSLFRDVRLRCQHFDEAQGNVLCELETDRRARHDSFWRRYQMKILFVVAVMAAIAAGGIGNILVCLAVCLDRRLQNVTNYFLLSLAIADLLVSLFVMPLGAIQGFFGEYTAIRLADKTESLNCNIAMSHCGSE</sequence>
<evidence type="ECO:0000256" key="6">
    <source>
        <dbReference type="ARBA" id="ARBA00023040"/>
    </source>
</evidence>
<evidence type="ECO:0000256" key="11">
    <source>
        <dbReference type="SAM" id="Phobius"/>
    </source>
</evidence>
<dbReference type="PRINTS" id="PR00237">
    <property type="entry name" value="GPCRRHODOPSN"/>
</dbReference>
<dbReference type="InterPro" id="IPR017452">
    <property type="entry name" value="GPCR_Rhodpsn_7TM"/>
</dbReference>
<dbReference type="PANTHER" id="PTHR24247:SF228">
    <property type="entry name" value="5-HYDROXYTRYPTAMINE (SEROTONIN) RECEPTOR 2A, ISOFORM B"/>
    <property type="match status" value="1"/>
</dbReference>
<proteinExistence type="inferred from homology"/>
<gene>
    <name evidence="13" type="ORF">V9T40_013561</name>
</gene>
<dbReference type="GO" id="GO:0051378">
    <property type="term" value="F:serotonin binding"/>
    <property type="evidence" value="ECO:0007669"/>
    <property type="project" value="TreeGrafter"/>
</dbReference>
<dbReference type="Pfam" id="PF00001">
    <property type="entry name" value="7tm_1"/>
    <property type="match status" value="1"/>
</dbReference>
<evidence type="ECO:0000256" key="9">
    <source>
        <dbReference type="ARBA" id="ARBA00023224"/>
    </source>
</evidence>
<evidence type="ECO:0000256" key="10">
    <source>
        <dbReference type="SAM" id="MobiDB-lite"/>
    </source>
</evidence>
<dbReference type="InterPro" id="IPR000276">
    <property type="entry name" value="GPCR_Rhodpsn"/>
</dbReference>
<keyword evidence="3" id="KW-1003">Cell membrane</keyword>
<comment type="caution">
    <text evidence="13">The sequence shown here is derived from an EMBL/GenBank/DDBJ whole genome shotgun (WGS) entry which is preliminary data.</text>
</comment>
<dbReference type="GO" id="GO:0007187">
    <property type="term" value="P:G protein-coupled receptor signaling pathway, coupled to cyclic nucleotide second messenger"/>
    <property type="evidence" value="ECO:0007669"/>
    <property type="project" value="TreeGrafter"/>
</dbReference>
<keyword evidence="4 11" id="KW-0812">Transmembrane</keyword>
<dbReference type="GO" id="GO:0005886">
    <property type="term" value="C:plasma membrane"/>
    <property type="evidence" value="ECO:0007669"/>
    <property type="project" value="UniProtKB-SubCell"/>
</dbReference>
<feature type="transmembrane region" description="Helical" evidence="11">
    <location>
        <begin position="262"/>
        <end position="288"/>
    </location>
</feature>
<keyword evidence="9" id="KW-0807">Transducer</keyword>